<protein>
    <submittedName>
        <fullName evidence="1">Uncharacterized protein</fullName>
    </submittedName>
</protein>
<dbReference type="AlphaFoldDB" id="A0A4Z2E5D6"/>
<evidence type="ECO:0000313" key="1">
    <source>
        <dbReference type="EMBL" id="TNN23562.1"/>
    </source>
</evidence>
<name>A0A4Z2E5D6_9TELE</name>
<comment type="caution">
    <text evidence="1">The sequence shown here is derived from an EMBL/GenBank/DDBJ whole genome shotgun (WGS) entry which is preliminary data.</text>
</comment>
<accession>A0A4Z2E5D6</accession>
<dbReference type="Proteomes" id="UP000314294">
    <property type="component" value="Unassembled WGS sequence"/>
</dbReference>
<proteinExistence type="predicted"/>
<evidence type="ECO:0000313" key="2">
    <source>
        <dbReference type="Proteomes" id="UP000314294"/>
    </source>
</evidence>
<organism evidence="1 2">
    <name type="scientific">Liparis tanakae</name>
    <name type="common">Tanaka's snailfish</name>
    <dbReference type="NCBI Taxonomy" id="230148"/>
    <lineage>
        <taxon>Eukaryota</taxon>
        <taxon>Metazoa</taxon>
        <taxon>Chordata</taxon>
        <taxon>Craniata</taxon>
        <taxon>Vertebrata</taxon>
        <taxon>Euteleostomi</taxon>
        <taxon>Actinopterygii</taxon>
        <taxon>Neopterygii</taxon>
        <taxon>Teleostei</taxon>
        <taxon>Neoteleostei</taxon>
        <taxon>Acanthomorphata</taxon>
        <taxon>Eupercaria</taxon>
        <taxon>Perciformes</taxon>
        <taxon>Cottioidei</taxon>
        <taxon>Cottales</taxon>
        <taxon>Liparidae</taxon>
        <taxon>Liparis</taxon>
    </lineage>
</organism>
<keyword evidence="2" id="KW-1185">Reference proteome</keyword>
<sequence length="66" mass="7278">MGRPPLTRCAHRPLRASAVSRGASPGRFRNFRDLAGSSPPELVLNFFINCTLKTQIIITAPQENKT</sequence>
<reference evidence="1 2" key="1">
    <citation type="submission" date="2019-03" db="EMBL/GenBank/DDBJ databases">
        <title>First draft genome of Liparis tanakae, snailfish: a comprehensive survey of snailfish specific genes.</title>
        <authorList>
            <person name="Kim W."/>
            <person name="Song I."/>
            <person name="Jeong J.-H."/>
            <person name="Kim D."/>
            <person name="Kim S."/>
            <person name="Ryu S."/>
            <person name="Song J.Y."/>
            <person name="Lee S.K."/>
        </authorList>
    </citation>
    <scope>NUCLEOTIDE SEQUENCE [LARGE SCALE GENOMIC DNA]</scope>
    <source>
        <tissue evidence="1">Muscle</tissue>
    </source>
</reference>
<gene>
    <name evidence="1" type="ORF">EYF80_066316</name>
</gene>
<dbReference type="EMBL" id="SRLO01018046">
    <property type="protein sequence ID" value="TNN23562.1"/>
    <property type="molecule type" value="Genomic_DNA"/>
</dbReference>